<keyword evidence="2" id="KW-1185">Reference proteome</keyword>
<evidence type="ECO:0000313" key="1">
    <source>
        <dbReference type="EMBL" id="AMA67365.1"/>
    </source>
</evidence>
<dbReference type="KEGG" id="vg:26836927"/>
<organism evidence="1 2">
    <name type="scientific">Vespertilionid gammaherpesvirus 1</name>
    <dbReference type="NCBI Taxonomy" id="2560830"/>
    <lineage>
        <taxon>Viruses</taxon>
        <taxon>Duplodnaviria</taxon>
        <taxon>Heunggongvirae</taxon>
        <taxon>Peploviricota</taxon>
        <taxon>Herviviricetes</taxon>
        <taxon>Herpesvirales</taxon>
        <taxon>Orthoherpesviridae</taxon>
        <taxon>Gammaherpesvirinae</taxon>
        <taxon>Percavirus</taxon>
        <taxon>Percavirus vespertilionidgamma1</taxon>
    </lineage>
</organism>
<dbReference type="InterPro" id="IPR010677">
    <property type="entry name" value="HHV-4_BALF1"/>
</dbReference>
<dbReference type="Pfam" id="PF06861">
    <property type="entry name" value="BALF1"/>
    <property type="match status" value="1"/>
</dbReference>
<protein>
    <submittedName>
        <fullName evidence="1">Apoptosis regulator BALF1</fullName>
    </submittedName>
</protein>
<name>A0A0X9X627_9GAMA</name>
<dbReference type="OrthoDB" id="23503at10239"/>
<evidence type="ECO:0000313" key="2">
    <source>
        <dbReference type="Proteomes" id="UP000207650"/>
    </source>
</evidence>
<sequence length="177" mass="20584">MLVLRNELAGVGVSQETVKMTEFIYNVLTSSMIKKHGLKLETEEALLSWLVTETRKDYFMELCYMVHKVPVFGQNHDESVIRYIIEMVNNSISHVEQVSKLISLLCLTASYIDFICGNSESVRRRLAEQIALIYTTERSVWLATVSELPKCLKRLFPVCWNYFALKQKWVKLISFHK</sequence>
<proteinExistence type="predicted"/>
<dbReference type="Proteomes" id="UP000207650">
    <property type="component" value="Segment"/>
</dbReference>
<accession>A0A0X9X627</accession>
<dbReference type="EMBL" id="KU220026">
    <property type="protein sequence ID" value="AMA67365.1"/>
    <property type="molecule type" value="Genomic_DNA"/>
</dbReference>
<reference evidence="1 2" key="1">
    <citation type="journal article" date="2016" name="MSphere">
        <title>Isolation and Characterization of a Novel Gammaherpesvirus from a Microbat Cell Line.</title>
        <authorList>
            <person name="Shabman R.S."/>
            <person name="Shrivastava S."/>
            <person name="Tsibane T."/>
            <person name="Attie O."/>
            <person name="Jayaprakash A."/>
            <person name="Mire C.E."/>
            <person name="Dilley K.E."/>
            <person name="Puri V."/>
            <person name="Stockwell T.B."/>
            <person name="Geisbert T.W."/>
            <person name="Sachidanandam R."/>
            <person name="Basler C.F."/>
        </authorList>
    </citation>
    <scope>NUCLEOTIDE SEQUENCE [LARGE SCALE GENOMIC DNA]</scope>
    <source>
        <strain evidence="1 2">My-HV8/Myotis velifer incautus/USA/FCGHV/2011</strain>
    </source>
</reference>
<gene>
    <name evidence="1" type="primary">E4</name>
    <name evidence="1" type="ORF">AOT99_gpE4</name>
</gene>